<comment type="caution">
    <text evidence="1">The sequence shown here is derived from an EMBL/GenBank/DDBJ whole genome shotgun (WGS) entry which is preliminary data.</text>
</comment>
<evidence type="ECO:0008006" key="3">
    <source>
        <dbReference type="Google" id="ProtNLM"/>
    </source>
</evidence>
<dbReference type="EMBL" id="JBJJXI010000084">
    <property type="protein sequence ID" value="KAL3395256.1"/>
    <property type="molecule type" value="Genomic_DNA"/>
</dbReference>
<accession>A0ABD2WQF8</accession>
<keyword evidence="2" id="KW-1185">Reference proteome</keyword>
<name>A0ABD2WQF8_9HYME</name>
<organism evidence="1 2">
    <name type="scientific">Trichogramma kaykai</name>
    <dbReference type="NCBI Taxonomy" id="54128"/>
    <lineage>
        <taxon>Eukaryota</taxon>
        <taxon>Metazoa</taxon>
        <taxon>Ecdysozoa</taxon>
        <taxon>Arthropoda</taxon>
        <taxon>Hexapoda</taxon>
        <taxon>Insecta</taxon>
        <taxon>Pterygota</taxon>
        <taxon>Neoptera</taxon>
        <taxon>Endopterygota</taxon>
        <taxon>Hymenoptera</taxon>
        <taxon>Apocrita</taxon>
        <taxon>Proctotrupomorpha</taxon>
        <taxon>Chalcidoidea</taxon>
        <taxon>Trichogrammatidae</taxon>
        <taxon>Trichogramma</taxon>
    </lineage>
</organism>
<gene>
    <name evidence="1" type="ORF">TKK_010636</name>
</gene>
<protein>
    <recommendedName>
        <fullName evidence="3">Reverse transcriptase zinc-binding domain-containing protein</fullName>
    </recommendedName>
</protein>
<reference evidence="1 2" key="1">
    <citation type="journal article" date="2024" name="bioRxiv">
        <title>A reference genome for Trichogramma kaykai: A tiny desert-dwelling parasitoid wasp with competing sex-ratio distorters.</title>
        <authorList>
            <person name="Culotta J."/>
            <person name="Lindsey A.R."/>
        </authorList>
    </citation>
    <scope>NUCLEOTIDE SEQUENCE [LARGE SCALE GENOMIC DNA]</scope>
    <source>
        <strain evidence="1 2">KSX58</strain>
    </source>
</reference>
<evidence type="ECO:0000313" key="1">
    <source>
        <dbReference type="EMBL" id="KAL3395256.1"/>
    </source>
</evidence>
<dbReference type="Proteomes" id="UP001627154">
    <property type="component" value="Unassembled WGS sequence"/>
</dbReference>
<proteinExistence type="predicted"/>
<evidence type="ECO:0000313" key="2">
    <source>
        <dbReference type="Proteomes" id="UP001627154"/>
    </source>
</evidence>
<sequence>MVMLKCGKSAKGSLLKTGKGGYRPPTIKLLGKSIRYNDPVKYLGVTISAQCKMEKHAQSTGTKASCLFDRLTVICKARWGITCSNIRTLYNGVYLPSVLYAIEAWNPLLRQETARKMSSSQRSPLLRMSKGYATVSTDARQVICGAMPLDLEAHKRYYRSQIKSNTAFTFGLIQYNEGDDKKQAYTRLDSELLNMWQAKWHASTKGDTTYEYFPDVKIRMQKQWMELDYFSTQFLTGHGDFGLRLKKFGIKEDDRCECGQSETAEHVLRDCDLYEQERNVALRELSLEGVTTGVRNTQELTKTKKIFDIFKKLCKGILTKKEESRRR</sequence>
<dbReference type="AlphaFoldDB" id="A0ABD2WQF8"/>